<dbReference type="PANTHER" id="PTHR32071:SF57">
    <property type="entry name" value="C4-DICARBOXYLATE TRANSPORT TRANSCRIPTIONAL REGULATORY PROTEIN DCTD"/>
    <property type="match status" value="1"/>
</dbReference>
<dbReference type="OrthoDB" id="9763792at2"/>
<evidence type="ECO:0000313" key="7">
    <source>
        <dbReference type="Proteomes" id="UP000298602"/>
    </source>
</evidence>
<dbReference type="AlphaFoldDB" id="A0A4P8KZR1"/>
<dbReference type="InterPro" id="IPR027417">
    <property type="entry name" value="P-loop_NTPase"/>
</dbReference>
<dbReference type="GO" id="GO:0005524">
    <property type="term" value="F:ATP binding"/>
    <property type="evidence" value="ECO:0007669"/>
    <property type="project" value="UniProtKB-KW"/>
</dbReference>
<dbReference type="GO" id="GO:0043565">
    <property type="term" value="F:sequence-specific DNA binding"/>
    <property type="evidence" value="ECO:0007669"/>
    <property type="project" value="InterPro"/>
</dbReference>
<organism evidence="6 7">
    <name type="scientific">Desulfoglaeba alkanexedens ALDC</name>
    <dbReference type="NCBI Taxonomy" id="980445"/>
    <lineage>
        <taxon>Bacteria</taxon>
        <taxon>Pseudomonadati</taxon>
        <taxon>Thermodesulfobacteriota</taxon>
        <taxon>Syntrophobacteria</taxon>
        <taxon>Syntrophobacterales</taxon>
        <taxon>Syntrophobacteraceae</taxon>
        <taxon>Desulfoglaeba</taxon>
    </lineage>
</organism>
<dbReference type="GO" id="GO:0006355">
    <property type="term" value="P:regulation of DNA-templated transcription"/>
    <property type="evidence" value="ECO:0007669"/>
    <property type="project" value="InterPro"/>
</dbReference>
<dbReference type="SUPFAM" id="SSF52540">
    <property type="entry name" value="P-loop containing nucleoside triphosphate hydrolases"/>
    <property type="match status" value="1"/>
</dbReference>
<dbReference type="InterPro" id="IPR009057">
    <property type="entry name" value="Homeodomain-like_sf"/>
</dbReference>
<protein>
    <submittedName>
        <fullName evidence="6">Sigma-54-dependent Fis family transcriptional regulator</fullName>
    </submittedName>
</protein>
<dbReference type="Pfam" id="PF00158">
    <property type="entry name" value="Sigma54_activat"/>
    <property type="match status" value="1"/>
</dbReference>
<evidence type="ECO:0000256" key="2">
    <source>
        <dbReference type="ARBA" id="ARBA00022840"/>
    </source>
</evidence>
<dbReference type="Proteomes" id="UP000298602">
    <property type="component" value="Chromosome"/>
</dbReference>
<evidence type="ECO:0000256" key="1">
    <source>
        <dbReference type="ARBA" id="ARBA00022741"/>
    </source>
</evidence>
<dbReference type="RefSeq" id="WP_137422870.1">
    <property type="nucleotide sequence ID" value="NZ_CP040098.1"/>
</dbReference>
<dbReference type="Gene3D" id="1.10.8.60">
    <property type="match status" value="1"/>
</dbReference>
<gene>
    <name evidence="6" type="ORF">FDQ92_01015</name>
</gene>
<dbReference type="PANTHER" id="PTHR32071">
    <property type="entry name" value="TRANSCRIPTIONAL REGULATORY PROTEIN"/>
    <property type="match status" value="1"/>
</dbReference>
<dbReference type="InterPro" id="IPR058031">
    <property type="entry name" value="AAA_lid_NorR"/>
</dbReference>
<accession>A0A4P8KZR1</accession>
<evidence type="ECO:0000259" key="5">
    <source>
        <dbReference type="PROSITE" id="PS50045"/>
    </source>
</evidence>
<dbReference type="SMART" id="SM00382">
    <property type="entry name" value="AAA"/>
    <property type="match status" value="1"/>
</dbReference>
<proteinExistence type="predicted"/>
<dbReference type="KEGG" id="dax:FDQ92_01015"/>
<dbReference type="InterPro" id="IPR003593">
    <property type="entry name" value="AAA+_ATPase"/>
</dbReference>
<dbReference type="Gene3D" id="3.40.50.300">
    <property type="entry name" value="P-loop containing nucleotide triphosphate hydrolases"/>
    <property type="match status" value="1"/>
</dbReference>
<dbReference type="PROSITE" id="PS00688">
    <property type="entry name" value="SIGMA54_INTERACT_3"/>
    <property type="match status" value="1"/>
</dbReference>
<dbReference type="Gene3D" id="1.10.10.60">
    <property type="entry name" value="Homeodomain-like"/>
    <property type="match status" value="1"/>
</dbReference>
<dbReference type="EMBL" id="CP040098">
    <property type="protein sequence ID" value="QCQ20900.1"/>
    <property type="molecule type" value="Genomic_DNA"/>
</dbReference>
<name>A0A4P8KZR1_9BACT</name>
<dbReference type="PROSITE" id="PS00675">
    <property type="entry name" value="SIGMA54_INTERACT_1"/>
    <property type="match status" value="1"/>
</dbReference>
<dbReference type="SUPFAM" id="SSF46689">
    <property type="entry name" value="Homeodomain-like"/>
    <property type="match status" value="1"/>
</dbReference>
<reference evidence="6 7" key="2">
    <citation type="submission" date="2019-05" db="EMBL/GenBank/DDBJ databases">
        <authorList>
            <person name="Suflita J.M."/>
            <person name="Marks C.R."/>
        </authorList>
    </citation>
    <scope>NUCLEOTIDE SEQUENCE [LARGE SCALE GENOMIC DNA]</scope>
    <source>
        <strain evidence="6 7">ALDC</strain>
    </source>
</reference>
<keyword evidence="4" id="KW-0804">Transcription</keyword>
<keyword evidence="3" id="KW-0805">Transcription regulation</keyword>
<evidence type="ECO:0000256" key="4">
    <source>
        <dbReference type="ARBA" id="ARBA00023163"/>
    </source>
</evidence>
<keyword evidence="1" id="KW-0547">Nucleotide-binding</keyword>
<dbReference type="Pfam" id="PF25601">
    <property type="entry name" value="AAA_lid_14"/>
    <property type="match status" value="1"/>
</dbReference>
<keyword evidence="7" id="KW-1185">Reference proteome</keyword>
<dbReference type="InterPro" id="IPR002197">
    <property type="entry name" value="HTH_Fis"/>
</dbReference>
<keyword evidence="2" id="KW-0067">ATP-binding</keyword>
<evidence type="ECO:0000313" key="6">
    <source>
        <dbReference type="EMBL" id="QCQ20900.1"/>
    </source>
</evidence>
<dbReference type="FunFam" id="3.40.50.300:FF:000006">
    <property type="entry name" value="DNA-binding transcriptional regulator NtrC"/>
    <property type="match status" value="1"/>
</dbReference>
<dbReference type="InterPro" id="IPR025662">
    <property type="entry name" value="Sigma_54_int_dom_ATP-bd_1"/>
</dbReference>
<dbReference type="PROSITE" id="PS50045">
    <property type="entry name" value="SIGMA54_INTERACT_4"/>
    <property type="match status" value="1"/>
</dbReference>
<dbReference type="PRINTS" id="PR01590">
    <property type="entry name" value="HTHFIS"/>
</dbReference>
<sequence length="345" mass="39061">MTACEPQIIGTSQAILKVRQIILKVADVDLNVLISGESGVGKELVARALHYYSGRREKPFMKVNCAALPRELMETELFGYEKGALTGADRRRIGKFEAAADGSIFLDEIGEIPLTMQAKLLQVLQDQKFPRIGGNKEIGTQARVIAATNRNLEAEILAGNFREDLYFRINTISIVVPPLRERKEDIPPLVDFFLEQHRAIYGNTVSAVPASLMELFLDYHWPGNVRELENYLKRLSVLGNHPEIERELRCQMDISAARETAPRKDGAADPVQDVEAEPVLAVPKGKKFPSLKEVRDQAVMKVEKAVIEQVLDETHWNRREAARILKISYRTLLYKLKDMNIRRMD</sequence>
<dbReference type="InterPro" id="IPR025944">
    <property type="entry name" value="Sigma_54_int_dom_CS"/>
</dbReference>
<evidence type="ECO:0000256" key="3">
    <source>
        <dbReference type="ARBA" id="ARBA00023015"/>
    </source>
</evidence>
<feature type="domain" description="Sigma-54 factor interaction" evidence="5">
    <location>
        <begin position="8"/>
        <end position="237"/>
    </location>
</feature>
<dbReference type="InterPro" id="IPR002078">
    <property type="entry name" value="Sigma_54_int"/>
</dbReference>
<dbReference type="Pfam" id="PF02954">
    <property type="entry name" value="HTH_8"/>
    <property type="match status" value="1"/>
</dbReference>
<reference evidence="6 7" key="1">
    <citation type="submission" date="2019-05" db="EMBL/GenBank/DDBJ databases">
        <title>The Complete Genome Sequence of the n-alkane-degrading Desulfoglaeba alkanexedens ALDC reveals multiple alkylsuccinate synthase gene clusters.</title>
        <authorList>
            <person name="Callaghan A.V."/>
            <person name="Davidova I.A."/>
            <person name="Duncan K.E."/>
            <person name="Morris B."/>
            <person name="McInerney M.J."/>
        </authorList>
    </citation>
    <scope>NUCLEOTIDE SEQUENCE [LARGE SCALE GENOMIC DNA]</scope>
    <source>
        <strain evidence="6 7">ALDC</strain>
    </source>
</reference>
<dbReference type="CDD" id="cd00009">
    <property type="entry name" value="AAA"/>
    <property type="match status" value="1"/>
</dbReference>